<dbReference type="RefSeq" id="WP_074717216.1">
    <property type="nucleotide sequence ID" value="NZ_FNPG01000013.1"/>
</dbReference>
<feature type="transmembrane region" description="Helical" evidence="10">
    <location>
        <begin position="135"/>
        <end position="156"/>
    </location>
</feature>
<organism evidence="11 12">
    <name type="scientific">Lachnobacterium bovis DSM 14045</name>
    <dbReference type="NCBI Taxonomy" id="1122142"/>
    <lineage>
        <taxon>Bacteria</taxon>
        <taxon>Bacillati</taxon>
        <taxon>Bacillota</taxon>
        <taxon>Clostridia</taxon>
        <taxon>Lachnospirales</taxon>
        <taxon>Lachnospiraceae</taxon>
        <taxon>Lachnobacterium</taxon>
    </lineage>
</organism>
<evidence type="ECO:0000313" key="11">
    <source>
        <dbReference type="EMBL" id="SDY32372.1"/>
    </source>
</evidence>
<dbReference type="CDD" id="cd13143">
    <property type="entry name" value="MATE_MepA_like"/>
    <property type="match status" value="1"/>
</dbReference>
<keyword evidence="8 10" id="KW-0472">Membrane</keyword>
<name>A0A1H3IXJ4_9FIRM</name>
<evidence type="ECO:0000313" key="12">
    <source>
        <dbReference type="Proteomes" id="UP000183918"/>
    </source>
</evidence>
<feature type="transmembrane region" description="Helical" evidence="10">
    <location>
        <begin position="92"/>
        <end position="115"/>
    </location>
</feature>
<evidence type="ECO:0000256" key="8">
    <source>
        <dbReference type="ARBA" id="ARBA00023136"/>
    </source>
</evidence>
<dbReference type="EMBL" id="FNPG01000013">
    <property type="protein sequence ID" value="SDY32372.1"/>
    <property type="molecule type" value="Genomic_DNA"/>
</dbReference>
<evidence type="ECO:0000256" key="9">
    <source>
        <dbReference type="ARBA" id="ARBA00023251"/>
    </source>
</evidence>
<comment type="subcellular location">
    <subcellularLocation>
        <location evidence="1">Cell membrane</location>
        <topology evidence="1">Multi-pass membrane protein</topology>
    </subcellularLocation>
</comment>
<dbReference type="OrthoDB" id="9811110at2"/>
<evidence type="ECO:0000256" key="7">
    <source>
        <dbReference type="ARBA" id="ARBA00022989"/>
    </source>
</evidence>
<keyword evidence="5" id="KW-1003">Cell membrane</keyword>
<feature type="transmembrane region" description="Helical" evidence="10">
    <location>
        <begin position="321"/>
        <end position="342"/>
    </location>
</feature>
<feature type="transmembrane region" description="Helical" evidence="10">
    <location>
        <begin position="397"/>
        <end position="418"/>
    </location>
</feature>
<dbReference type="PIRSF" id="PIRSF006603">
    <property type="entry name" value="DinF"/>
    <property type="match status" value="1"/>
</dbReference>
<evidence type="ECO:0000256" key="2">
    <source>
        <dbReference type="ARBA" id="ARBA00008417"/>
    </source>
</evidence>
<feature type="transmembrane region" description="Helical" evidence="10">
    <location>
        <begin position="168"/>
        <end position="190"/>
    </location>
</feature>
<evidence type="ECO:0000256" key="5">
    <source>
        <dbReference type="ARBA" id="ARBA00022475"/>
    </source>
</evidence>
<gene>
    <name evidence="11" type="ORF">SAMN02910414_01289</name>
</gene>
<dbReference type="GO" id="GO:0005886">
    <property type="term" value="C:plasma membrane"/>
    <property type="evidence" value="ECO:0007669"/>
    <property type="project" value="UniProtKB-SubCell"/>
</dbReference>
<protein>
    <recommendedName>
        <fullName evidence="3">Multidrug export protein MepA</fullName>
    </recommendedName>
</protein>
<reference evidence="11 12" key="1">
    <citation type="submission" date="2016-10" db="EMBL/GenBank/DDBJ databases">
        <authorList>
            <person name="de Groot N.N."/>
        </authorList>
    </citation>
    <scope>NUCLEOTIDE SEQUENCE [LARGE SCALE GENOMIC DNA]</scope>
    <source>
        <strain evidence="11 12">DSM 14045</strain>
    </source>
</reference>
<dbReference type="InterPro" id="IPR048279">
    <property type="entry name" value="MdtK-like"/>
</dbReference>
<dbReference type="InterPro" id="IPR045070">
    <property type="entry name" value="MATE_MepA-like"/>
</dbReference>
<dbReference type="AlphaFoldDB" id="A0A1H3IXJ4"/>
<feature type="transmembrane region" description="Helical" evidence="10">
    <location>
        <begin position="290"/>
        <end position="309"/>
    </location>
</feature>
<dbReference type="GO" id="GO:0015297">
    <property type="term" value="F:antiporter activity"/>
    <property type="evidence" value="ECO:0007669"/>
    <property type="project" value="InterPro"/>
</dbReference>
<accession>A0A1H3IXJ4</accession>
<dbReference type="InterPro" id="IPR002528">
    <property type="entry name" value="MATE_fam"/>
</dbReference>
<feature type="transmembrane region" description="Helical" evidence="10">
    <location>
        <begin position="237"/>
        <end position="258"/>
    </location>
</feature>
<keyword evidence="7 10" id="KW-1133">Transmembrane helix</keyword>
<feature type="transmembrane region" description="Helical" evidence="10">
    <location>
        <begin position="19"/>
        <end position="36"/>
    </location>
</feature>
<proteinExistence type="inferred from homology"/>
<evidence type="ECO:0000256" key="4">
    <source>
        <dbReference type="ARBA" id="ARBA00022448"/>
    </source>
</evidence>
<comment type="similarity">
    <text evidence="2">Belongs to the multi antimicrobial extrusion (MATE) (TC 2.A.66.1) family. MepA subfamily.</text>
</comment>
<dbReference type="Pfam" id="PF01554">
    <property type="entry name" value="MatE"/>
    <property type="match status" value="2"/>
</dbReference>
<keyword evidence="6 10" id="KW-0812">Transmembrane</keyword>
<keyword evidence="4" id="KW-0813">Transport</keyword>
<dbReference type="PANTHER" id="PTHR43823:SF3">
    <property type="entry name" value="MULTIDRUG EXPORT PROTEIN MEPA"/>
    <property type="match status" value="1"/>
</dbReference>
<evidence type="ECO:0000256" key="1">
    <source>
        <dbReference type="ARBA" id="ARBA00004651"/>
    </source>
</evidence>
<sequence length="455" mass="50042">MQGSNPLATVSEKKLLKQFAIPSIIAMLVSSLYNIVDQFFIGRSVGGLGNAATNIVFPLTISCVACALLFGIGGASAFNLSLGEGDNEHAKYYIGNSATMMIICGLILMFISQIFMVPMLKFFGSPDSVLKYAIIYTRITSIGFPFLILSAGGGHLVRADGSPKMTMIINMTGAIINTILDALFVFGFHWGMAGAASATVIGQIISCAIVIVYFKNFKTTTLSKKVFIPHAHYIEKVVSLGAAPCFNQFAMMLVQIIMNKSLKYYGQHSVYGEEIPITCVGLITKVSQVFFSFIIGISQGLQPIASFNYGAKNYSRVKRAYLLAIKYGAVISIFSFAMFQIFPRQIIALFDNGTASELYFKFSTNYFRIFLFFICICFMQPISSNFFTAIGKPKKGIVLSLTRQILFLLPLILILPLFFGIDGIMYAGPIADFTAALACTIMIIYELRKEEFKNH</sequence>
<evidence type="ECO:0000256" key="3">
    <source>
        <dbReference type="ARBA" id="ARBA00022106"/>
    </source>
</evidence>
<feature type="transmembrane region" description="Helical" evidence="10">
    <location>
        <begin position="366"/>
        <end position="390"/>
    </location>
</feature>
<dbReference type="GO" id="GO:0046677">
    <property type="term" value="P:response to antibiotic"/>
    <property type="evidence" value="ECO:0007669"/>
    <property type="project" value="UniProtKB-KW"/>
</dbReference>
<feature type="transmembrane region" description="Helical" evidence="10">
    <location>
        <begin position="424"/>
        <end position="445"/>
    </location>
</feature>
<feature type="transmembrane region" description="Helical" evidence="10">
    <location>
        <begin position="196"/>
        <end position="216"/>
    </location>
</feature>
<dbReference type="STRING" id="1122142.SAMN02910414_01289"/>
<dbReference type="Proteomes" id="UP000183918">
    <property type="component" value="Unassembled WGS sequence"/>
</dbReference>
<dbReference type="GO" id="GO:0042910">
    <property type="term" value="F:xenobiotic transmembrane transporter activity"/>
    <property type="evidence" value="ECO:0007669"/>
    <property type="project" value="InterPro"/>
</dbReference>
<keyword evidence="12" id="KW-1185">Reference proteome</keyword>
<evidence type="ECO:0000256" key="6">
    <source>
        <dbReference type="ARBA" id="ARBA00022692"/>
    </source>
</evidence>
<dbReference type="InterPro" id="IPR051327">
    <property type="entry name" value="MATE_MepA_subfamily"/>
</dbReference>
<feature type="transmembrane region" description="Helical" evidence="10">
    <location>
        <begin position="56"/>
        <end position="80"/>
    </location>
</feature>
<keyword evidence="9" id="KW-0046">Antibiotic resistance</keyword>
<evidence type="ECO:0000256" key="10">
    <source>
        <dbReference type="SAM" id="Phobius"/>
    </source>
</evidence>
<dbReference type="PANTHER" id="PTHR43823">
    <property type="entry name" value="SPORULATION PROTEIN YKVU"/>
    <property type="match status" value="1"/>
</dbReference>